<feature type="region of interest" description="Disordered" evidence="1">
    <location>
        <begin position="456"/>
        <end position="475"/>
    </location>
</feature>
<feature type="domain" description="Agenet" evidence="3">
    <location>
        <begin position="715"/>
        <end position="773"/>
    </location>
</feature>
<feature type="domain" description="Agenet" evidence="3">
    <location>
        <begin position="1312"/>
        <end position="1370"/>
    </location>
</feature>
<feature type="domain" description="Agenet" evidence="3">
    <location>
        <begin position="178"/>
        <end position="236"/>
    </location>
</feature>
<feature type="domain" description="Tudor" evidence="2">
    <location>
        <begin position="1078"/>
        <end position="1135"/>
    </location>
</feature>
<accession>A0A835ZKM7</accession>
<feature type="domain" description="Agenet" evidence="3">
    <location>
        <begin position="928"/>
        <end position="986"/>
    </location>
</feature>
<dbReference type="PANTHER" id="PTHR34157">
    <property type="entry name" value="TUZIN"/>
    <property type="match status" value="1"/>
</dbReference>
<dbReference type="OrthoDB" id="76557at2759"/>
<dbReference type="Gene3D" id="2.30.30.140">
    <property type="match status" value="18"/>
</dbReference>
<feature type="region of interest" description="Disordered" evidence="1">
    <location>
        <begin position="1375"/>
        <end position="1405"/>
    </location>
</feature>
<feature type="domain" description="Agenet" evidence="3">
    <location>
        <begin position="1152"/>
        <end position="1213"/>
    </location>
</feature>
<feature type="region of interest" description="Disordered" evidence="1">
    <location>
        <begin position="1287"/>
        <end position="1316"/>
    </location>
</feature>
<feature type="domain" description="Agenet" evidence="3">
    <location>
        <begin position="1231"/>
        <end position="1289"/>
    </location>
</feature>
<organism evidence="4 5">
    <name type="scientific">Tribonema minus</name>
    <dbReference type="NCBI Taxonomy" id="303371"/>
    <lineage>
        <taxon>Eukaryota</taxon>
        <taxon>Sar</taxon>
        <taxon>Stramenopiles</taxon>
        <taxon>Ochrophyta</taxon>
        <taxon>PX clade</taxon>
        <taxon>Xanthophyceae</taxon>
        <taxon>Tribonematales</taxon>
        <taxon>Tribonemataceae</taxon>
        <taxon>Tribonema</taxon>
    </lineage>
</organism>
<feature type="domain" description="Tudor" evidence="2">
    <location>
        <begin position="715"/>
        <end position="773"/>
    </location>
</feature>
<dbReference type="InterPro" id="IPR008395">
    <property type="entry name" value="Agenet-like_dom"/>
</dbReference>
<dbReference type="Proteomes" id="UP000664859">
    <property type="component" value="Unassembled WGS sequence"/>
</dbReference>
<dbReference type="InterPro" id="IPR014002">
    <property type="entry name" value="Agenet_dom_plant"/>
</dbReference>
<keyword evidence="5" id="KW-1185">Reference proteome</keyword>
<feature type="domain" description="Tudor" evidence="2">
    <location>
        <begin position="639"/>
        <end position="697"/>
    </location>
</feature>
<feature type="domain" description="Tudor" evidence="2">
    <location>
        <begin position="1008"/>
        <end position="1066"/>
    </location>
</feature>
<feature type="domain" description="Agenet" evidence="3">
    <location>
        <begin position="106"/>
        <end position="164"/>
    </location>
</feature>
<feature type="domain" description="Tudor" evidence="2">
    <location>
        <begin position="106"/>
        <end position="164"/>
    </location>
</feature>
<dbReference type="CDD" id="cd04508">
    <property type="entry name" value="Tudor_SF"/>
    <property type="match status" value="17"/>
</dbReference>
<feature type="domain" description="Agenet" evidence="3">
    <location>
        <begin position="27"/>
        <end position="85"/>
    </location>
</feature>
<evidence type="ECO:0000256" key="1">
    <source>
        <dbReference type="SAM" id="MobiDB-lite"/>
    </source>
</evidence>
<feature type="domain" description="Tudor" evidence="2">
    <location>
        <begin position="1152"/>
        <end position="1210"/>
    </location>
</feature>
<feature type="region of interest" description="Disordered" evidence="1">
    <location>
        <begin position="160"/>
        <end position="181"/>
    </location>
</feature>
<dbReference type="Pfam" id="PF05641">
    <property type="entry name" value="Agenet"/>
    <property type="match status" value="4"/>
</dbReference>
<feature type="domain" description="Tudor" evidence="2">
    <location>
        <begin position="1231"/>
        <end position="1289"/>
    </location>
</feature>
<feature type="domain" description="Agenet" evidence="3">
    <location>
        <begin position="331"/>
        <end position="389"/>
    </location>
</feature>
<protein>
    <recommendedName>
        <fullName evidence="6">Tudor domain-containing protein</fullName>
    </recommendedName>
</protein>
<evidence type="ECO:0008006" key="6">
    <source>
        <dbReference type="Google" id="ProtNLM"/>
    </source>
</evidence>
<evidence type="ECO:0000313" key="4">
    <source>
        <dbReference type="EMBL" id="KAG5192664.1"/>
    </source>
</evidence>
<feature type="domain" description="Agenet" evidence="3">
    <location>
        <begin position="855"/>
        <end position="913"/>
    </location>
</feature>
<feature type="domain" description="Tudor" evidence="2">
    <location>
        <begin position="178"/>
        <end position="236"/>
    </location>
</feature>
<feature type="domain" description="Tudor" evidence="2">
    <location>
        <begin position="483"/>
        <end position="541"/>
    </location>
</feature>
<dbReference type="EMBL" id="JAFCMP010000003">
    <property type="protein sequence ID" value="KAG5192664.1"/>
    <property type="molecule type" value="Genomic_DNA"/>
</dbReference>
<feature type="domain" description="Tudor" evidence="2">
    <location>
        <begin position="928"/>
        <end position="986"/>
    </location>
</feature>
<feature type="domain" description="Agenet" evidence="3">
    <location>
        <begin position="483"/>
        <end position="541"/>
    </location>
</feature>
<dbReference type="InterPro" id="IPR002999">
    <property type="entry name" value="Tudor"/>
</dbReference>
<reference evidence="4" key="1">
    <citation type="submission" date="2021-02" db="EMBL/GenBank/DDBJ databases">
        <title>First Annotated Genome of the Yellow-green Alga Tribonema minus.</title>
        <authorList>
            <person name="Mahan K.M."/>
        </authorList>
    </citation>
    <scope>NUCLEOTIDE SEQUENCE</scope>
    <source>
        <strain evidence="4">UTEX B ZZ1240</strain>
    </source>
</reference>
<gene>
    <name evidence="4" type="ORF">JKP88DRAFT_173091</name>
</gene>
<feature type="domain" description="Agenet" evidence="3">
    <location>
        <begin position="260"/>
        <end position="318"/>
    </location>
</feature>
<feature type="domain" description="Agenet" evidence="3">
    <location>
        <begin position="784"/>
        <end position="842"/>
    </location>
</feature>
<evidence type="ECO:0000259" key="2">
    <source>
        <dbReference type="SMART" id="SM00333"/>
    </source>
</evidence>
<feature type="domain" description="Tudor" evidence="2">
    <location>
        <begin position="260"/>
        <end position="318"/>
    </location>
</feature>
<dbReference type="PANTHER" id="PTHR34157:SF2">
    <property type="entry name" value="TUZIN"/>
    <property type="match status" value="1"/>
</dbReference>
<feature type="domain" description="Tudor" evidence="2">
    <location>
        <begin position="1312"/>
        <end position="1370"/>
    </location>
</feature>
<feature type="region of interest" description="Disordered" evidence="1">
    <location>
        <begin position="537"/>
        <end position="569"/>
    </location>
</feature>
<evidence type="ECO:0000313" key="5">
    <source>
        <dbReference type="Proteomes" id="UP000664859"/>
    </source>
</evidence>
<feature type="domain" description="Agenet" evidence="3">
    <location>
        <begin position="560"/>
        <end position="622"/>
    </location>
</feature>
<feature type="domain" description="Tudor" evidence="2">
    <location>
        <begin position="784"/>
        <end position="842"/>
    </location>
</feature>
<feature type="domain" description="Agenet" evidence="3">
    <location>
        <begin position="1008"/>
        <end position="1066"/>
    </location>
</feature>
<sequence>MTVTLLVTHARRHPLLACRARRAAPASDFLVGDKVEGNYKGRGKWFAGTVAALHRDGTYDIDYADGDRETSMEAARLRLLQRGAAAAAPRRAAEAEAERNRRPVAPGFARGDAVETRYRGRGEYLSGRIARVNRDDTVDVDYDDGRSEFGVAAELVRAASSDDDRRGAGRGAAAAAPPPLREGDKVEARFKGRARYFSGKIRRVNRDGTYDVDYDDGEKELSVAADLIKSLEPPPRRAASPHRADSLDDNGGARAAAAAAALREGDKVEARYKGRARYFSGKIRCVNRDGTYDVDYDDGEKELSVAADLIRSLEPPPSTAAARSPRAAAAVDFRAGDKIEARYRGRERYFKGEVRRVNRDGTYDIDYDDGEKELGVAAALIRAQVPLLEASAPQQQRGGSAEPLAEGDRVEARYKGRARYFSGKVRRANRDGTYDVDYDDGEKELSVAVDLIRSLEPPPRHGAARRADSLDDGGRGSAAAAAAALREGDKVEARYKGRARYYSGKIRRVNRDGTYDVDYDDGEKELSVAADLIRSLESSSGRADERDRITTSSGGGGRGGTPREGDKVEARYRGRERWFGAKVRKVNRDGTYDVDYDDGGCELDVRPEFVRLLSAAAAAAAGDGDRTDGGGSSGAARSPPLMEGDKVEARYKGRTRYYPGKIQRANRDGTYDVDYDDGEKELSVAADLIKSLEPPPRRGESVNEGLRVSSSAAAAALIEGDKVEARYKGRARYYPGKLRRANRDGTYDVDYDDGEKELSVAAELIRSLEPPRRSPARIDSSSALPLREGDKVEARYKGRARHYPGKIRRVNRDGTYDVDYDDGEKELSMAADLIKSLEADARRTESVNDGAQGAAALREGDKVEARYKGRARFFPGKIRRVNRDGTYDVDYDDGEKELSVAADLIRSLEVDGRRPDSGGARGGGASAAALREGDKVEARYKGRARYYTGKIRRANRDGTYDVDYDDGEKELSVAADFIRSLEGGGGGGRHADSLDDGGRGSAAAAAAAVLREGDKVEARYKGRARYYPGKIRRANRDGTYDIDYDDGEKELSVAADLIRSLEPPPRAGIGSPSRAAETPLQVGDKIEARYRGRERYFKGEVRRVNRDGTYDIDYDDGEKELGVAAALVRAQVLLLEAAAPGSPGRRGGDAAAALREGNRVEARYRGRARYYPGKVRRANRDGTYDIDYDDGEKELSVAADFVKSLEPPPRQSPPRRVDSLDDGGRGSAAAAVLREGDKVEARYKGRARYYPGKIRCANRDGTYDVDYDDGEKELSVAADLIKSLEPARGSAAGGGGGARDAGSSGGGGSSSAQFRAGDRVEARFRGRARWFAARVRAANRDGTYDVEYDDGDKEDGVAAEMLRFLDAAPAAAAAAKAPERPAAVSPRGADLGARTARARAGSYGG</sequence>
<dbReference type="SMART" id="SM00743">
    <property type="entry name" value="Agenet"/>
    <property type="match status" value="17"/>
</dbReference>
<feature type="region of interest" description="Disordered" evidence="1">
    <location>
        <begin position="230"/>
        <end position="252"/>
    </location>
</feature>
<feature type="domain" description="Tudor" evidence="2">
    <location>
        <begin position="27"/>
        <end position="85"/>
    </location>
</feature>
<feature type="compositionally biased region" description="Gly residues" evidence="1">
    <location>
        <begin position="1291"/>
        <end position="1309"/>
    </location>
</feature>
<feature type="domain" description="Agenet" evidence="3">
    <location>
        <begin position="402"/>
        <end position="460"/>
    </location>
</feature>
<dbReference type="SMART" id="SM00333">
    <property type="entry name" value="TUDOR"/>
    <property type="match status" value="18"/>
</dbReference>
<feature type="region of interest" description="Disordered" evidence="1">
    <location>
        <begin position="1204"/>
        <end position="1231"/>
    </location>
</feature>
<feature type="domain" description="Agenet" evidence="3">
    <location>
        <begin position="639"/>
        <end position="697"/>
    </location>
</feature>
<feature type="compositionally biased region" description="Basic and acidic residues" evidence="1">
    <location>
        <begin position="465"/>
        <end position="474"/>
    </location>
</feature>
<name>A0A835ZKM7_9STRA</name>
<feature type="domain" description="Tudor" evidence="2">
    <location>
        <begin position="402"/>
        <end position="460"/>
    </location>
</feature>
<evidence type="ECO:0000259" key="3">
    <source>
        <dbReference type="SMART" id="SM00743"/>
    </source>
</evidence>
<feature type="domain" description="Tudor" evidence="2">
    <location>
        <begin position="855"/>
        <end position="913"/>
    </location>
</feature>
<feature type="region of interest" description="Disordered" evidence="1">
    <location>
        <begin position="620"/>
        <end position="649"/>
    </location>
</feature>
<comment type="caution">
    <text evidence="4">The sequence shown here is derived from an EMBL/GenBank/DDBJ whole genome shotgun (WGS) entry which is preliminary data.</text>
</comment>
<feature type="domain" description="Tudor" evidence="2">
    <location>
        <begin position="331"/>
        <end position="389"/>
    </location>
</feature>
<feature type="domain" description="Tudor" evidence="2">
    <location>
        <begin position="560"/>
        <end position="618"/>
    </location>
</feature>
<feature type="compositionally biased region" description="Basic and acidic residues" evidence="1">
    <location>
        <begin position="1215"/>
        <end position="1224"/>
    </location>
</feature>
<proteinExistence type="predicted"/>